<accession>A0AAN8KDS4</accession>
<evidence type="ECO:0000313" key="3">
    <source>
        <dbReference type="EMBL" id="KAK6189121.1"/>
    </source>
</evidence>
<dbReference type="PANTHER" id="PTHR33273">
    <property type="entry name" value="DOMAIN-CONTAINING PROTEIN, PUTATIVE-RELATED"/>
    <property type="match status" value="1"/>
</dbReference>
<feature type="domain" description="Endonuclease/exonuclease/phosphatase" evidence="2">
    <location>
        <begin position="107"/>
        <end position="219"/>
    </location>
</feature>
<evidence type="ECO:0000256" key="1">
    <source>
        <dbReference type="SAM" id="MobiDB-lite"/>
    </source>
</evidence>
<feature type="compositionally biased region" description="Basic and acidic residues" evidence="1">
    <location>
        <begin position="233"/>
        <end position="243"/>
    </location>
</feature>
<evidence type="ECO:0000313" key="4">
    <source>
        <dbReference type="Proteomes" id="UP001347796"/>
    </source>
</evidence>
<organism evidence="3 4">
    <name type="scientific">Patella caerulea</name>
    <name type="common">Rayed Mediterranean limpet</name>
    <dbReference type="NCBI Taxonomy" id="87958"/>
    <lineage>
        <taxon>Eukaryota</taxon>
        <taxon>Metazoa</taxon>
        <taxon>Spiralia</taxon>
        <taxon>Lophotrochozoa</taxon>
        <taxon>Mollusca</taxon>
        <taxon>Gastropoda</taxon>
        <taxon>Patellogastropoda</taxon>
        <taxon>Patelloidea</taxon>
        <taxon>Patellidae</taxon>
        <taxon>Patella</taxon>
    </lineage>
</organism>
<dbReference type="Proteomes" id="UP001347796">
    <property type="component" value="Unassembled WGS sequence"/>
</dbReference>
<dbReference type="GO" id="GO:0003824">
    <property type="term" value="F:catalytic activity"/>
    <property type="evidence" value="ECO:0007669"/>
    <property type="project" value="InterPro"/>
</dbReference>
<dbReference type="EMBL" id="JAZGQO010000003">
    <property type="protein sequence ID" value="KAK6189121.1"/>
    <property type="molecule type" value="Genomic_DNA"/>
</dbReference>
<comment type="caution">
    <text evidence="3">The sequence shown here is derived from an EMBL/GenBank/DDBJ whole genome shotgun (WGS) entry which is preliminary data.</text>
</comment>
<dbReference type="PANTHER" id="PTHR33273:SF4">
    <property type="entry name" value="ENDONUCLEASE_EXONUCLEASE_PHOSPHATASE DOMAIN-CONTAINING PROTEIN"/>
    <property type="match status" value="1"/>
</dbReference>
<feature type="region of interest" description="Disordered" evidence="1">
    <location>
        <begin position="233"/>
        <end position="264"/>
    </location>
</feature>
<evidence type="ECO:0000259" key="2">
    <source>
        <dbReference type="Pfam" id="PF14529"/>
    </source>
</evidence>
<sequence length="264" mass="29245">MEGKLAVLQLNLNSIRARATELRYHLSRGSYDVLCLQETKLGPNNGNVKLIGYTCLRSDRPGVSKGGEGGLAIYIKEGVVHEDLTLNVKELEGQGAVIHMSDGTKIAVINIYSPPNREVVNGYQYLYDHIKYPRILICGDFNAHHALWGSKRTDRRGRVLYSFMEDNGLCVLNDGSPTCFRPGCEPSHIDLTLASPAISSYCDWTIGNDDTFGSDHLAITIILLDKSPYRDNTDGKKNLENEQSKLGPLQPTLPRVEGRETGVR</sequence>
<proteinExistence type="predicted"/>
<dbReference type="InterPro" id="IPR005135">
    <property type="entry name" value="Endo/exonuclease/phosphatase"/>
</dbReference>
<name>A0AAN8KDS4_PATCE</name>
<protein>
    <recommendedName>
        <fullName evidence="2">Endonuclease/exonuclease/phosphatase domain-containing protein</fullName>
    </recommendedName>
</protein>
<reference evidence="3 4" key="1">
    <citation type="submission" date="2024-01" db="EMBL/GenBank/DDBJ databases">
        <title>The genome of the rayed Mediterranean limpet Patella caerulea (Linnaeus, 1758).</title>
        <authorList>
            <person name="Anh-Thu Weber A."/>
            <person name="Halstead-Nussloch G."/>
        </authorList>
    </citation>
    <scope>NUCLEOTIDE SEQUENCE [LARGE SCALE GENOMIC DNA]</scope>
    <source>
        <strain evidence="3">AATW-2023a</strain>
        <tissue evidence="3">Whole specimen</tissue>
    </source>
</reference>
<dbReference type="Gene3D" id="3.60.10.10">
    <property type="entry name" value="Endonuclease/exonuclease/phosphatase"/>
    <property type="match status" value="1"/>
</dbReference>
<dbReference type="InterPro" id="IPR036691">
    <property type="entry name" value="Endo/exonu/phosph_ase_sf"/>
</dbReference>
<keyword evidence="4" id="KW-1185">Reference proteome</keyword>
<dbReference type="Pfam" id="PF14529">
    <property type="entry name" value="Exo_endo_phos_2"/>
    <property type="match status" value="1"/>
</dbReference>
<dbReference type="AlphaFoldDB" id="A0AAN8KDS4"/>
<dbReference type="SUPFAM" id="SSF56219">
    <property type="entry name" value="DNase I-like"/>
    <property type="match status" value="1"/>
</dbReference>
<gene>
    <name evidence="3" type="ORF">SNE40_005159</name>
</gene>